<feature type="domain" description="MacB-like periplasmic core" evidence="9">
    <location>
        <begin position="18"/>
        <end position="240"/>
    </location>
</feature>
<feature type="transmembrane region" description="Helical" evidence="7">
    <location>
        <begin position="319"/>
        <end position="345"/>
    </location>
</feature>
<feature type="transmembrane region" description="Helical" evidence="7">
    <location>
        <begin position="365"/>
        <end position="389"/>
    </location>
</feature>
<dbReference type="PANTHER" id="PTHR30572:SF4">
    <property type="entry name" value="ABC TRANSPORTER PERMEASE YTRF"/>
    <property type="match status" value="1"/>
</dbReference>
<feature type="domain" description="ABC3 transporter permease C-terminal" evidence="8">
    <location>
        <begin position="735"/>
        <end position="851"/>
    </location>
</feature>
<keyword evidence="5 7" id="KW-0472">Membrane</keyword>
<dbReference type="PANTHER" id="PTHR30572">
    <property type="entry name" value="MEMBRANE COMPONENT OF TRANSPORTER-RELATED"/>
    <property type="match status" value="1"/>
</dbReference>
<comment type="subcellular location">
    <subcellularLocation>
        <location evidence="1">Cell membrane</location>
        <topology evidence="1">Multi-pass membrane protein</topology>
    </subcellularLocation>
</comment>
<evidence type="ECO:0000256" key="3">
    <source>
        <dbReference type="ARBA" id="ARBA00022692"/>
    </source>
</evidence>
<dbReference type="GO" id="GO:0022857">
    <property type="term" value="F:transmembrane transporter activity"/>
    <property type="evidence" value="ECO:0007669"/>
    <property type="project" value="TreeGrafter"/>
</dbReference>
<evidence type="ECO:0000313" key="11">
    <source>
        <dbReference type="Proteomes" id="UP000005940"/>
    </source>
</evidence>
<dbReference type="InterPro" id="IPR025857">
    <property type="entry name" value="MacB_PCD"/>
</dbReference>
<keyword evidence="2" id="KW-1003">Cell membrane</keyword>
<dbReference type="AlphaFoldDB" id="I2N8B9"/>
<dbReference type="GO" id="GO:0005886">
    <property type="term" value="C:plasma membrane"/>
    <property type="evidence" value="ECO:0007669"/>
    <property type="project" value="UniProtKB-SubCell"/>
</dbReference>
<protein>
    <submittedName>
        <fullName evidence="10">ABC transporter permease</fullName>
    </submittedName>
</protein>
<dbReference type="RefSeq" id="WP_006345849.1">
    <property type="nucleotide sequence ID" value="NZ_CP029159.1"/>
</dbReference>
<accession>I2N8B9</accession>
<keyword evidence="11" id="KW-1185">Reference proteome</keyword>
<dbReference type="Proteomes" id="UP000005940">
    <property type="component" value="Chromosome"/>
</dbReference>
<evidence type="ECO:0000256" key="4">
    <source>
        <dbReference type="ARBA" id="ARBA00022989"/>
    </source>
</evidence>
<dbReference type="InterPro" id="IPR003838">
    <property type="entry name" value="ABC3_permease_C"/>
</dbReference>
<dbReference type="InterPro" id="IPR050250">
    <property type="entry name" value="Macrolide_Exporter_MacB"/>
</dbReference>
<evidence type="ECO:0000259" key="8">
    <source>
        <dbReference type="Pfam" id="PF02687"/>
    </source>
</evidence>
<proteinExistence type="inferred from homology"/>
<dbReference type="Pfam" id="PF12704">
    <property type="entry name" value="MacB_PCD"/>
    <property type="match status" value="2"/>
</dbReference>
<feature type="transmembrane region" description="Helical" evidence="7">
    <location>
        <begin position="447"/>
        <end position="466"/>
    </location>
</feature>
<feature type="transmembrane region" description="Helical" evidence="7">
    <location>
        <begin position="822"/>
        <end position="844"/>
    </location>
</feature>
<evidence type="ECO:0000259" key="9">
    <source>
        <dbReference type="Pfam" id="PF12704"/>
    </source>
</evidence>
<gene>
    <name evidence="10" type="ORF">STSU_006425</name>
</gene>
<evidence type="ECO:0000256" key="5">
    <source>
        <dbReference type="ARBA" id="ARBA00023136"/>
    </source>
</evidence>
<reference evidence="10 11" key="1">
    <citation type="journal article" date="2012" name="J. Bacteriol.">
        <title>Draft genome of Streptomyces tsukubaensis NRRL 18488, the producer of the clinically important immunosuppressant tacrolimus (FK506).</title>
        <authorList>
            <person name="Barreiro C."/>
            <person name="Prieto C."/>
            <person name="Sola-Landa A."/>
            <person name="Solera E."/>
            <person name="Martinez-Castro M."/>
            <person name="Perez-Redondo R."/>
            <person name="Garcia-Estrada C."/>
            <person name="Aparicio J.F."/>
            <person name="Fernandez-Martinez L.T."/>
            <person name="Santos-Aberturas J."/>
            <person name="Salehi-Najafabadi Z."/>
            <person name="Rodriguez-Garcia A."/>
            <person name="Tauch A."/>
            <person name="Martin J.F."/>
        </authorList>
    </citation>
    <scope>NUCLEOTIDE SEQUENCE [LARGE SCALE GENOMIC DNA]</scope>
    <source>
        <strain evidence="11">DSM 42081 / NBRC 108919 / NRRL 18488 / 9993</strain>
    </source>
</reference>
<dbReference type="Pfam" id="PF02687">
    <property type="entry name" value="FtsX"/>
    <property type="match status" value="2"/>
</dbReference>
<evidence type="ECO:0000256" key="1">
    <source>
        <dbReference type="ARBA" id="ARBA00004651"/>
    </source>
</evidence>
<organism evidence="10 11">
    <name type="scientific">Streptomyces tsukubensis (strain DSM 42081 / NBRC 108919 / NRRL 18488 / 9993)</name>
    <dbReference type="NCBI Taxonomy" id="1114943"/>
    <lineage>
        <taxon>Bacteria</taxon>
        <taxon>Bacillati</taxon>
        <taxon>Actinomycetota</taxon>
        <taxon>Actinomycetes</taxon>
        <taxon>Kitasatosporales</taxon>
        <taxon>Streptomycetaceae</taxon>
        <taxon>Streptomyces</taxon>
    </lineage>
</organism>
<evidence type="ECO:0000256" key="7">
    <source>
        <dbReference type="SAM" id="Phobius"/>
    </source>
</evidence>
<keyword evidence="4 7" id="KW-1133">Transmembrane helix</keyword>
<evidence type="ECO:0000256" key="2">
    <source>
        <dbReference type="ARBA" id="ARBA00022475"/>
    </source>
</evidence>
<feature type="transmembrane region" description="Helical" evidence="7">
    <location>
        <begin position="777"/>
        <end position="802"/>
    </location>
</feature>
<feature type="transmembrane region" description="Helical" evidence="7">
    <location>
        <begin position="503"/>
        <end position="522"/>
    </location>
</feature>
<feature type="transmembrane region" description="Helical" evidence="7">
    <location>
        <begin position="472"/>
        <end position="491"/>
    </location>
</feature>
<keyword evidence="3 7" id="KW-0812">Transmembrane</keyword>
<comment type="similarity">
    <text evidence="6">Belongs to the ABC-4 integral membrane protein family.</text>
</comment>
<evidence type="ECO:0000313" key="10">
    <source>
        <dbReference type="EMBL" id="QKM66860.1"/>
    </source>
</evidence>
<name>I2N8B9_STRT9</name>
<feature type="transmembrane region" description="Helical" evidence="7">
    <location>
        <begin position="275"/>
        <end position="299"/>
    </location>
</feature>
<feature type="domain" description="MacB-like periplasmic core" evidence="9">
    <location>
        <begin position="502"/>
        <end position="665"/>
    </location>
</feature>
<dbReference type="EMBL" id="CP029159">
    <property type="protein sequence ID" value="QKM66860.1"/>
    <property type="molecule type" value="Genomic_DNA"/>
</dbReference>
<feature type="domain" description="ABC3 transporter permease C-terminal" evidence="8">
    <location>
        <begin position="278"/>
        <end position="397"/>
    </location>
</feature>
<sequence length="859" mass="88341">MLRTVLRNVLAHRARLGMTALAVMLGVAFVSGTLVFGDTVAQALRGAAARNLDDVAVSVQAESVPAPDGTAGNGRSTALTDGLAARVRAVPGVLSVRSVVNGTATLAAEDGRPLNADNSWQNLATNYIPDTRPGGRDSRFPLEAGRGPAAPGEIALDRRTAEKAGYGIGDTVRFAVDGPTLTAKLVGTVRTDDPRVTAGGTLALFDTPTAQELFLHRGRFDELAVASAPGTDNEELTRTVAELLPADTLTVTSGARLADEQAKQIAENTKGLTRMLLAFAGIALFVGTFLIANTFTMLIAQRSRETALLRAVGASRHQVVRAVLVEAALLGLVSSAAGFALGLGIAGGLGPFLNASGAGLPDGPLVISTGAWGWSLAVGVGATVLSAWLPARKAARVAPVEALSTVDQAPPKPGMLLRNTFGGLIGGTGVLTMLYVSTQTDGVDSNLLIAAVGTVLTLTGVIVLAPLLSRPLVLLVGVFAARPFGAVGMLARENALRNPRRTAATASALMIGLALITALNVAGGSTEAALRDAAVRGLTADYKVSYAGSGGIDPALAARVAKVPGVGGTVPVASAGLEVRGEWSTLTGADPQRLGTVYDLSFRSGSLADLGPDKVALSDELARRTGLSTGAAFTATVGYGTDLQKKTLTVAGVYRHTRAVGDALGTMGDVLPHTGDGKLDAVLVKTAPGHGTSGLDQHIRSSLGNSPLLQVQNRKELIAAEAGIVDEMLGMMYGLLGMTVVIGALGVVNTLAMSVFERTREIGLLRAIGLDRRGVRRMVSLESVVISVFGAVLGIATGTFLAWTCGSLTETALPTYETVLPWAHLALFLLLGPAVGVLASIWPARRATRLNMLRSINGR</sequence>
<evidence type="ECO:0000256" key="6">
    <source>
        <dbReference type="ARBA" id="ARBA00038076"/>
    </source>
</evidence>
<feature type="transmembrane region" description="Helical" evidence="7">
    <location>
        <begin position="731"/>
        <end position="756"/>
    </location>
</feature>